<name>A0A914VVF4_9BILA</name>
<protein>
    <submittedName>
        <fullName evidence="3">Uncharacterized protein</fullName>
    </submittedName>
</protein>
<sequence length="190" mass="21206">MANLRMSNILQSKENVDENEMSQLANKTRALNVFSEPPTDLKSRKGLTLNGKDNNMQTPRRALGDVKNIQQSSHMSTSKSTRMLSDATKPESTQLLKDSEEEEELPIDTCSWQDPEEDDFADILGPMHDRLSSLTSRQWNQVIPDTNKLFSSLLGVAEDDVEALLDDAERDVDRIGRNGGDLCADDIAIL</sequence>
<dbReference type="Proteomes" id="UP000887566">
    <property type="component" value="Unplaced"/>
</dbReference>
<feature type="compositionally biased region" description="Polar residues" evidence="1">
    <location>
        <begin position="68"/>
        <end position="83"/>
    </location>
</feature>
<evidence type="ECO:0000313" key="3">
    <source>
        <dbReference type="WBParaSite" id="PSAMB.scaffold263size60343.g3961.t1"/>
    </source>
</evidence>
<feature type="region of interest" description="Disordered" evidence="1">
    <location>
        <begin position="1"/>
        <end position="105"/>
    </location>
</feature>
<feature type="compositionally biased region" description="Polar residues" evidence="1">
    <location>
        <begin position="1"/>
        <end position="13"/>
    </location>
</feature>
<dbReference type="AlphaFoldDB" id="A0A914VVF4"/>
<proteinExistence type="predicted"/>
<organism evidence="2 3">
    <name type="scientific">Plectus sambesii</name>
    <dbReference type="NCBI Taxonomy" id="2011161"/>
    <lineage>
        <taxon>Eukaryota</taxon>
        <taxon>Metazoa</taxon>
        <taxon>Ecdysozoa</taxon>
        <taxon>Nematoda</taxon>
        <taxon>Chromadorea</taxon>
        <taxon>Plectida</taxon>
        <taxon>Plectina</taxon>
        <taxon>Plectoidea</taxon>
        <taxon>Plectidae</taxon>
        <taxon>Plectus</taxon>
    </lineage>
</organism>
<accession>A0A914VVF4</accession>
<evidence type="ECO:0000313" key="2">
    <source>
        <dbReference type="Proteomes" id="UP000887566"/>
    </source>
</evidence>
<reference evidence="3" key="1">
    <citation type="submission" date="2022-11" db="UniProtKB">
        <authorList>
            <consortium name="WormBaseParasite"/>
        </authorList>
    </citation>
    <scope>IDENTIFICATION</scope>
</reference>
<evidence type="ECO:0000256" key="1">
    <source>
        <dbReference type="SAM" id="MobiDB-lite"/>
    </source>
</evidence>
<dbReference type="WBParaSite" id="PSAMB.scaffold263size60343.g3961.t1">
    <property type="protein sequence ID" value="PSAMB.scaffold263size60343.g3961.t1"/>
    <property type="gene ID" value="PSAMB.scaffold263size60343.g3961"/>
</dbReference>
<keyword evidence="2" id="KW-1185">Reference proteome</keyword>